<dbReference type="Proteomes" id="UP000070260">
    <property type="component" value="Plasmid pJFP838A"/>
</dbReference>
<evidence type="ECO:0000313" key="1">
    <source>
        <dbReference type="EMBL" id="AMN31084.1"/>
    </source>
</evidence>
<dbReference type="InterPro" id="IPR032675">
    <property type="entry name" value="LRR_dom_sf"/>
</dbReference>
<organism evidence="1 2">
    <name type="scientific">Clostridium perfringens</name>
    <dbReference type="NCBI Taxonomy" id="1502"/>
    <lineage>
        <taxon>Bacteria</taxon>
        <taxon>Bacillati</taxon>
        <taxon>Bacillota</taxon>
        <taxon>Clostridia</taxon>
        <taxon>Eubacteriales</taxon>
        <taxon>Clostridiaceae</taxon>
        <taxon>Clostridium</taxon>
    </lineage>
</organism>
<proteinExistence type="predicted"/>
<dbReference type="PANTHER" id="PTHR45661">
    <property type="entry name" value="SURFACE ANTIGEN"/>
    <property type="match status" value="1"/>
</dbReference>
<dbReference type="InterPro" id="IPR053139">
    <property type="entry name" value="Surface_bspA-like"/>
</dbReference>
<dbReference type="Gene3D" id="3.80.10.10">
    <property type="entry name" value="Ribonuclease Inhibitor"/>
    <property type="match status" value="3"/>
</dbReference>
<keyword evidence="1" id="KW-0614">Plasmid</keyword>
<dbReference type="Pfam" id="PF13306">
    <property type="entry name" value="LRR_5"/>
    <property type="match status" value="1"/>
</dbReference>
<dbReference type="RefSeq" id="WP_061429687.1">
    <property type="nucleotide sequence ID" value="NZ_CATNZX010000001.1"/>
</dbReference>
<dbReference type="PATRIC" id="fig|1502.177.peg.3375"/>
<sequence length="348" mass="38436">MINAGKVIDNTSFSNNTSENSIAKIQSPIKEESTHNIENTSDLADYNYAIIDDKLIEEQIKIRNSLIDSGDWTEIRGGTTDKSSYGSWEADFRKRMTPLKGQIVVTGYKGNKDDITIPSCVNDKKVVAIGVGAFFNNKLKKVNIPNSVVFLCSHSMPKTLESMEIPANVKIIDDYCFKSTSLKSITIPKTVEEVGYYAFDLGQLQSVTIESGSTKIGAGAFEYNHISTLNLPNDIKTIPDWTFANNSLETLKLPDSVTEIGESAFENSGLTSVSIGKKVSKIGVEAFTSNHLTEITIPNNVDEIGEYAFSDNNFTSVTMPKKFSDEKDTYFNDEEDSTDLSDVKFNLI</sequence>
<reference evidence="1 2" key="1">
    <citation type="journal article" date="2016" name="PLoS ONE">
        <title>Plasmid Characterization and Chromosome Analysis of Two netF+ Clostridium perfringens Isolates Associated with Foal and Canine Necrotizing Enteritis.</title>
        <authorList>
            <person name="Mehdizadeh Gohari I."/>
            <person name="Kropinski A.M."/>
            <person name="Weese S.J."/>
            <person name="Parreira V.R."/>
            <person name="Whitehead A.E."/>
            <person name="Boerlin P."/>
            <person name="Prescott J.F."/>
        </authorList>
    </citation>
    <scope>NUCLEOTIDE SEQUENCE [LARGE SCALE GENOMIC DNA]</scope>
    <source>
        <strain evidence="1 2">JP838</strain>
        <plasmid evidence="2">Plasmid pJFP838A</plasmid>
    </source>
</reference>
<protein>
    <submittedName>
        <fullName evidence="1">Leucine-rich cell surface protein</fullName>
    </submittedName>
</protein>
<geneLocation type="plasmid" evidence="1 2">
    <name>pJFP838A</name>
</geneLocation>
<name>A0A140GRC5_CLOPF</name>
<dbReference type="OrthoDB" id="1814867at2"/>
<dbReference type="EMBL" id="CP013615">
    <property type="protein sequence ID" value="AMN31084.1"/>
    <property type="molecule type" value="Genomic_DNA"/>
</dbReference>
<dbReference type="InterPro" id="IPR026906">
    <property type="entry name" value="LRR_5"/>
</dbReference>
<accession>A0A140GRC5</accession>
<evidence type="ECO:0000313" key="2">
    <source>
        <dbReference type="Proteomes" id="UP000070260"/>
    </source>
</evidence>
<dbReference type="SUPFAM" id="SSF52058">
    <property type="entry name" value="L domain-like"/>
    <property type="match status" value="1"/>
</dbReference>
<dbReference type="AlphaFoldDB" id="A0A140GRC5"/>
<gene>
    <name evidence="1" type="ORF">JFP838_pA0168</name>
</gene>
<dbReference type="PANTHER" id="PTHR45661:SF3">
    <property type="entry name" value="IG-LIKE DOMAIN-CONTAINING PROTEIN"/>
    <property type="match status" value="1"/>
</dbReference>